<organism evidence="3">
    <name type="scientific">Oikopleura dioica</name>
    <name type="common">Tunicate</name>
    <dbReference type="NCBI Taxonomy" id="34765"/>
    <lineage>
        <taxon>Eukaryota</taxon>
        <taxon>Metazoa</taxon>
        <taxon>Chordata</taxon>
        <taxon>Tunicata</taxon>
        <taxon>Appendicularia</taxon>
        <taxon>Copelata</taxon>
        <taxon>Oikopleuridae</taxon>
        <taxon>Oikopleura</taxon>
    </lineage>
</organism>
<keyword evidence="1" id="KW-0812">Transmembrane</keyword>
<dbReference type="InterPro" id="IPR010598">
    <property type="entry name" value="C5-epim_C"/>
</dbReference>
<dbReference type="AlphaFoldDB" id="E4X6A4"/>
<dbReference type="PANTHER" id="PTHR13174">
    <property type="entry name" value="D-GLUCURONYL C5-EPIMERASE"/>
    <property type="match status" value="1"/>
</dbReference>
<dbReference type="GO" id="GO:0005794">
    <property type="term" value="C:Golgi apparatus"/>
    <property type="evidence" value="ECO:0007669"/>
    <property type="project" value="TreeGrafter"/>
</dbReference>
<reference evidence="3" key="1">
    <citation type="journal article" date="2010" name="Science">
        <title>Plasticity of animal genome architecture unmasked by rapid evolution of a pelagic tunicate.</title>
        <authorList>
            <person name="Denoeud F."/>
            <person name="Henriet S."/>
            <person name="Mungpakdee S."/>
            <person name="Aury J.M."/>
            <person name="Da Silva C."/>
            <person name="Brinkmann H."/>
            <person name="Mikhaleva J."/>
            <person name="Olsen L.C."/>
            <person name="Jubin C."/>
            <person name="Canestro C."/>
            <person name="Bouquet J.M."/>
            <person name="Danks G."/>
            <person name="Poulain J."/>
            <person name="Campsteijn C."/>
            <person name="Adamski M."/>
            <person name="Cross I."/>
            <person name="Yadetie F."/>
            <person name="Muffato M."/>
            <person name="Louis A."/>
            <person name="Butcher S."/>
            <person name="Tsagkogeorga G."/>
            <person name="Konrad A."/>
            <person name="Singh S."/>
            <person name="Jensen M.F."/>
            <person name="Cong E.H."/>
            <person name="Eikeseth-Otteraa H."/>
            <person name="Noel B."/>
            <person name="Anthouard V."/>
            <person name="Porcel B.M."/>
            <person name="Kachouri-Lafond R."/>
            <person name="Nishino A."/>
            <person name="Ugolini M."/>
            <person name="Chourrout P."/>
            <person name="Nishida H."/>
            <person name="Aasland R."/>
            <person name="Huzurbazar S."/>
            <person name="Westhof E."/>
            <person name="Delsuc F."/>
            <person name="Lehrach H."/>
            <person name="Reinhardt R."/>
            <person name="Weissenbach J."/>
            <person name="Roy S.W."/>
            <person name="Artiguenave F."/>
            <person name="Postlethwait J.H."/>
            <person name="Manak J.R."/>
            <person name="Thompson E.M."/>
            <person name="Jaillon O."/>
            <person name="Du Pasquier L."/>
            <person name="Boudinot P."/>
            <person name="Liberles D.A."/>
            <person name="Volff J.N."/>
            <person name="Philippe H."/>
            <person name="Lenhard B."/>
            <person name="Roest Crollius H."/>
            <person name="Wincker P."/>
            <person name="Chourrout D."/>
        </authorList>
    </citation>
    <scope>NUCLEOTIDE SEQUENCE [LARGE SCALE GENOMIC DNA]</scope>
</reference>
<name>E4X6A4_OIKDI</name>
<dbReference type="GO" id="GO:0030210">
    <property type="term" value="P:heparin proteoglycan biosynthetic process"/>
    <property type="evidence" value="ECO:0007669"/>
    <property type="project" value="UniProtKB-UniPathway"/>
</dbReference>
<dbReference type="InParanoid" id="E4X6A4"/>
<accession>E4X6A4</accession>
<sequence length="612" mass="69617">MKTRARKRWRACVGVGESERRKKEEFSRIKFMIVHDQIYRLHEEKKVENRHFQSRAFVKNFLMLRRICLKYGQFFFGIFLGIAANHFFAAKSSNSSSTSVENAASFSSIPILINGDTDNRINGVRNDETDEVYFPWIWLKSFFDVFGDFGGEKDEFIFKNSYSEMNYKGDEEYTPMSSFMTFGNYRVESRERVKLISGVEGVPFSTQWSPEGYFYPVQIAQYGLAAFSRNVTTSSYDSQAYTASCGTSFNQNSDPPCSINVFQKHSNSYLTVCFEHLSAGSSIIVDHSPRISTSDSKERTGRVEIHYIASKVPEEVPMIEKAEKRGFAAMITIGIGERNRPGCISRDIMNDALKGLGKRNQKSVRHFRGKMDKINSIKFVGEGVIKSVKLAKTGYLEEFKSAAVWLRDHQTENGTWPIDVGKERIDYPDLIPGWTSAMAQGHGISMMVRAANSLNDSSFWLAAGRALESFKKTPKENGVRNLVFGKFVWFEEYPFQDGLFVLNGFIYSLIGLYDLAASDNAPDSLKIEAKALFDEGLNSLKTLLPLFDGGKGSFYDLGHVVKKTSPNLARWDYHTVHVQQLPFYKKIKDEPVIESFALRWEEYTKGNYASHN</sequence>
<evidence type="ECO:0000313" key="4">
    <source>
        <dbReference type="Proteomes" id="UP000001307"/>
    </source>
</evidence>
<proteinExistence type="predicted"/>
<evidence type="ECO:0000259" key="2">
    <source>
        <dbReference type="Pfam" id="PF06662"/>
    </source>
</evidence>
<feature type="transmembrane region" description="Helical" evidence="1">
    <location>
        <begin position="71"/>
        <end position="89"/>
    </location>
</feature>
<dbReference type="GO" id="GO:0047464">
    <property type="term" value="F:heparosan-N-sulfate-glucuronate 5-epimerase activity"/>
    <property type="evidence" value="ECO:0007669"/>
    <property type="project" value="UniProtKB-EC"/>
</dbReference>
<dbReference type="UniPathway" id="UPA00862"/>
<protein>
    <recommendedName>
        <fullName evidence="2">D-glucuronyl C5-epimerase C-terminal domain-containing protein</fullName>
    </recommendedName>
</protein>
<keyword evidence="1" id="KW-0472">Membrane</keyword>
<dbReference type="InterPro" id="IPR039721">
    <property type="entry name" value="C5-epimerase"/>
</dbReference>
<evidence type="ECO:0000313" key="3">
    <source>
        <dbReference type="EMBL" id="CBY07682.1"/>
    </source>
</evidence>
<feature type="domain" description="D-glucuronyl C5-epimerase C-terminal" evidence="2">
    <location>
        <begin position="412"/>
        <end position="601"/>
    </location>
</feature>
<dbReference type="OrthoDB" id="5914444at2759"/>
<dbReference type="GO" id="GO:0015012">
    <property type="term" value="P:heparan sulfate proteoglycan biosynthetic process"/>
    <property type="evidence" value="ECO:0007669"/>
    <property type="project" value="InterPro"/>
</dbReference>
<dbReference type="FunCoup" id="E4X6A4">
    <property type="interactions" value="27"/>
</dbReference>
<keyword evidence="4" id="KW-1185">Reference proteome</keyword>
<evidence type="ECO:0000256" key="1">
    <source>
        <dbReference type="SAM" id="Phobius"/>
    </source>
</evidence>
<gene>
    <name evidence="3" type="ORF">GSOID_T00002672001</name>
</gene>
<dbReference type="Pfam" id="PF06662">
    <property type="entry name" value="C5-epim_C"/>
    <property type="match status" value="1"/>
</dbReference>
<dbReference type="Proteomes" id="UP000001307">
    <property type="component" value="Unassembled WGS sequence"/>
</dbReference>
<keyword evidence="1" id="KW-1133">Transmembrane helix</keyword>
<dbReference type="PANTHER" id="PTHR13174:SF3">
    <property type="entry name" value="D-GLUCURONYL C5-EPIMERASE"/>
    <property type="match status" value="1"/>
</dbReference>
<dbReference type="EMBL" id="FN653026">
    <property type="protein sequence ID" value="CBY07682.1"/>
    <property type="molecule type" value="Genomic_DNA"/>
</dbReference>